<keyword evidence="5" id="KW-0012">Acyltransferase</keyword>
<feature type="active site" description="Proton acceptor" evidence="2">
    <location>
        <position position="145"/>
    </location>
</feature>
<protein>
    <submittedName>
        <fullName evidence="5">Pilin glycosylation protein PglB</fullName>
        <ecNumber evidence="5">2.3.1.89</ecNumber>
    </submittedName>
</protein>
<dbReference type="InterPro" id="IPR050179">
    <property type="entry name" value="Trans_hexapeptide_repeat"/>
</dbReference>
<dbReference type="PANTHER" id="PTHR43300">
    <property type="entry name" value="ACETYLTRANSFERASE"/>
    <property type="match status" value="1"/>
</dbReference>
<dbReference type="AlphaFoldDB" id="A0A448D587"/>
<feature type="binding site" evidence="3">
    <location>
        <position position="78"/>
    </location>
    <ligand>
        <name>substrate</name>
    </ligand>
</feature>
<dbReference type="InterPro" id="IPR041561">
    <property type="entry name" value="PglD_N"/>
</dbReference>
<accession>A0A448D587</accession>
<name>A0A448D587_9NEIS</name>
<dbReference type="EC" id="2.3.1.89" evidence="5"/>
<evidence type="ECO:0000259" key="4">
    <source>
        <dbReference type="Pfam" id="PF17836"/>
    </source>
</evidence>
<dbReference type="KEGG" id="nci:NCTC10296_00141"/>
<dbReference type="PANTHER" id="PTHR43300:SF7">
    <property type="entry name" value="UDP-N-ACETYLBACILLOSAMINE N-ACETYLTRANSFERASE"/>
    <property type="match status" value="1"/>
</dbReference>
<sequence>MTDISASSSKKLVILGAGGHAKVVLDTALLMRKWSEIVFVDDFHNSENHFMGIPLLGDSSLLGKSICPDQYDAVVAVGDNVVRGRMLNLAKELGFTLPCLYHPSAIISQFATIGEGSVLFAQTVVNADAKIGRGAIINTASSVDHDSVLGDFVHISPGARLAGNTHVGDFSWVGIGSCTREGSTIGSHCIVGAGAVVLGDLPDNTTAVGVPAKALK</sequence>
<dbReference type="NCBIfam" id="TIGR03570">
    <property type="entry name" value="NeuD_NnaD"/>
    <property type="match status" value="1"/>
</dbReference>
<dbReference type="EMBL" id="LR134313">
    <property type="protein sequence ID" value="VEE99047.1"/>
    <property type="molecule type" value="Genomic_DNA"/>
</dbReference>
<dbReference type="Pfam" id="PF17836">
    <property type="entry name" value="PglD_N"/>
    <property type="match status" value="1"/>
</dbReference>
<dbReference type="OrthoDB" id="9794407at2"/>
<dbReference type="InterPro" id="IPR020019">
    <property type="entry name" value="AcTrfase_PglD-like"/>
</dbReference>
<feature type="binding site" evidence="3">
    <location>
        <position position="175"/>
    </location>
    <ligand>
        <name>acetyl-CoA</name>
        <dbReference type="ChEBI" id="CHEBI:57288"/>
    </ligand>
</feature>
<evidence type="ECO:0000256" key="2">
    <source>
        <dbReference type="PIRSR" id="PIRSR620019-1"/>
    </source>
</evidence>
<keyword evidence="5" id="KW-0808">Transferase</keyword>
<dbReference type="Gene3D" id="2.160.10.10">
    <property type="entry name" value="Hexapeptide repeat proteins"/>
    <property type="match status" value="1"/>
</dbReference>
<organism evidence="5 6">
    <name type="scientific">Neisseria canis</name>
    <dbReference type="NCBI Taxonomy" id="493"/>
    <lineage>
        <taxon>Bacteria</taxon>
        <taxon>Pseudomonadati</taxon>
        <taxon>Pseudomonadota</taxon>
        <taxon>Betaproteobacteria</taxon>
        <taxon>Neisseriales</taxon>
        <taxon>Neisseriaceae</taxon>
        <taxon>Neisseria</taxon>
    </lineage>
</organism>
<comment type="similarity">
    <text evidence="1">Belongs to the transferase hexapeptide repeat family.</text>
</comment>
<dbReference type="Pfam" id="PF00132">
    <property type="entry name" value="Hexapep"/>
    <property type="match status" value="1"/>
</dbReference>
<dbReference type="Gene3D" id="3.40.50.20">
    <property type="match status" value="1"/>
</dbReference>
<feature type="domain" description="PglD N-terminal" evidence="4">
    <location>
        <begin position="11"/>
        <end position="87"/>
    </location>
</feature>
<gene>
    <name evidence="5" type="primary">pglB</name>
    <name evidence="5" type="ORF">NCTC10296_00141</name>
</gene>
<reference evidence="5 6" key="1">
    <citation type="submission" date="2018-12" db="EMBL/GenBank/DDBJ databases">
        <authorList>
            <consortium name="Pathogen Informatics"/>
        </authorList>
    </citation>
    <scope>NUCLEOTIDE SEQUENCE [LARGE SCALE GENOMIC DNA]</scope>
    <source>
        <strain evidence="5 6">NCTC10296</strain>
    </source>
</reference>
<dbReference type="GO" id="GO:0047200">
    <property type="term" value="F:tetrahydrodipicolinate N-acetyltransferase activity"/>
    <property type="evidence" value="ECO:0007669"/>
    <property type="project" value="UniProtKB-EC"/>
</dbReference>
<evidence type="ECO:0000313" key="5">
    <source>
        <dbReference type="EMBL" id="VEE99047.1"/>
    </source>
</evidence>
<feature type="binding site" evidence="3">
    <location>
        <begin position="41"/>
        <end position="42"/>
    </location>
    <ligand>
        <name>substrate</name>
    </ligand>
</feature>
<dbReference type="Proteomes" id="UP000279284">
    <property type="component" value="Chromosome"/>
</dbReference>
<dbReference type="RefSeq" id="WP_085416387.1">
    <property type="nucleotide sequence ID" value="NZ_CAUJPY010000016.1"/>
</dbReference>
<feature type="site" description="Increases basicity of active site His" evidence="2">
    <location>
        <position position="146"/>
    </location>
</feature>
<dbReference type="SUPFAM" id="SSF51161">
    <property type="entry name" value="Trimeric LpxA-like enzymes"/>
    <property type="match status" value="1"/>
</dbReference>
<proteinExistence type="inferred from homology"/>
<keyword evidence="6" id="KW-1185">Reference proteome</keyword>
<dbReference type="STRING" id="493.BWD07_05570"/>
<feature type="binding site" evidence="3">
    <location>
        <position position="154"/>
    </location>
    <ligand>
        <name>acetyl-CoA</name>
        <dbReference type="ChEBI" id="CHEBI:57288"/>
    </ligand>
</feature>
<evidence type="ECO:0000256" key="1">
    <source>
        <dbReference type="ARBA" id="ARBA00007274"/>
    </source>
</evidence>
<evidence type="ECO:0000256" key="3">
    <source>
        <dbReference type="PIRSR" id="PIRSR620019-2"/>
    </source>
</evidence>
<dbReference type="InterPro" id="IPR001451">
    <property type="entry name" value="Hexapep"/>
</dbReference>
<evidence type="ECO:0000313" key="6">
    <source>
        <dbReference type="Proteomes" id="UP000279284"/>
    </source>
</evidence>
<dbReference type="InterPro" id="IPR011004">
    <property type="entry name" value="Trimer_LpxA-like_sf"/>
</dbReference>
<dbReference type="CDD" id="cd03360">
    <property type="entry name" value="LbH_AT_putative"/>
    <property type="match status" value="1"/>
</dbReference>